<evidence type="ECO:0000259" key="6">
    <source>
        <dbReference type="SMART" id="SM00752"/>
    </source>
</evidence>
<dbReference type="Proteomes" id="UP000309872">
    <property type="component" value="Unassembled WGS sequence"/>
</dbReference>
<feature type="transmembrane region" description="Helical" evidence="5">
    <location>
        <begin position="12"/>
        <end position="35"/>
    </location>
</feature>
<feature type="transmembrane region" description="Helical" evidence="5">
    <location>
        <begin position="207"/>
        <end position="228"/>
    </location>
</feature>
<gene>
    <name evidence="7" type="ORF">FAZ19_13190</name>
</gene>
<comment type="caution">
    <text evidence="7">The sequence shown here is derived from an EMBL/GenBank/DDBJ whole genome shotgun (WGS) entry which is preliminary data.</text>
</comment>
<dbReference type="AlphaFoldDB" id="A0A4U0H2Z7"/>
<evidence type="ECO:0000313" key="7">
    <source>
        <dbReference type="EMBL" id="TJY66041.1"/>
    </source>
</evidence>
<evidence type="ECO:0000256" key="3">
    <source>
        <dbReference type="ARBA" id="ARBA00022989"/>
    </source>
</evidence>
<feature type="transmembrane region" description="Helical" evidence="5">
    <location>
        <begin position="99"/>
        <end position="117"/>
    </location>
</feature>
<keyword evidence="3 5" id="KW-1133">Transmembrane helix</keyword>
<evidence type="ECO:0000256" key="5">
    <source>
        <dbReference type="SAM" id="Phobius"/>
    </source>
</evidence>
<dbReference type="EMBL" id="SUKA01000003">
    <property type="protein sequence ID" value="TJY66041.1"/>
    <property type="molecule type" value="Genomic_DNA"/>
</dbReference>
<feature type="transmembrane region" description="Helical" evidence="5">
    <location>
        <begin position="74"/>
        <end position="92"/>
    </location>
</feature>
<reference evidence="7 8" key="1">
    <citation type="submission" date="2019-04" db="EMBL/GenBank/DDBJ databases">
        <title>Sphingobacterium olei sp. nov., isolated from oil-contaminated soil.</title>
        <authorList>
            <person name="Liu B."/>
        </authorList>
    </citation>
    <scope>NUCLEOTIDE SEQUENCE [LARGE SCALE GENOMIC DNA]</scope>
    <source>
        <strain evidence="7 8">Y3L14</strain>
    </source>
</reference>
<name>A0A4U0H2Z7_9SPHI</name>
<proteinExistence type="predicted"/>
<dbReference type="SMART" id="SM00752">
    <property type="entry name" value="HTTM"/>
    <property type="match status" value="1"/>
</dbReference>
<accession>A0A4U0H2Z7</accession>
<feature type="transmembrane region" description="Helical" evidence="5">
    <location>
        <begin position="235"/>
        <end position="263"/>
    </location>
</feature>
<evidence type="ECO:0000256" key="4">
    <source>
        <dbReference type="ARBA" id="ARBA00023136"/>
    </source>
</evidence>
<keyword evidence="8" id="KW-1185">Reference proteome</keyword>
<dbReference type="GO" id="GO:0012505">
    <property type="term" value="C:endomembrane system"/>
    <property type="evidence" value="ECO:0007669"/>
    <property type="project" value="UniProtKB-SubCell"/>
</dbReference>
<dbReference type="RefSeq" id="WP_136821170.1">
    <property type="nucleotide sequence ID" value="NZ_BMJX01000003.1"/>
</dbReference>
<feature type="domain" description="HTTM-like" evidence="6">
    <location>
        <begin position="8"/>
        <end position="273"/>
    </location>
</feature>
<sequence>MMKHTKNHTTMLLRGLQYLPIGIGLLLAVEMMRIWPDLPYYYGADAVIDAAIAAHWRTGVGWSLSEVLFHFPQLSVQLIALLYITLCLLLCWPPTVRASAFVLLFIHQAFFLSETSWSYGVDYLAQTGLFISVLFYPGSDKTAAHHRWSLMGIRLLQCQLVVVYFFGGLGKLFGESWWNGTGIWKAIHQPFSGELLSAPTFMGSWPYLWMVAGLLTVLIELLHPIAWLGKRYRHFILYTTIALHMGIGLFIGLYHFAALMIWYNLCAWYYPYKHTTTTYKRTPLEDNPKRVTSTT</sequence>
<keyword evidence="2 5" id="KW-0812">Transmembrane</keyword>
<dbReference type="OrthoDB" id="1496138at2"/>
<evidence type="ECO:0000256" key="2">
    <source>
        <dbReference type="ARBA" id="ARBA00022692"/>
    </source>
</evidence>
<organism evidence="7 8">
    <name type="scientific">Sphingobacterium alkalisoli</name>
    <dbReference type="NCBI Taxonomy" id="1874115"/>
    <lineage>
        <taxon>Bacteria</taxon>
        <taxon>Pseudomonadati</taxon>
        <taxon>Bacteroidota</taxon>
        <taxon>Sphingobacteriia</taxon>
        <taxon>Sphingobacteriales</taxon>
        <taxon>Sphingobacteriaceae</taxon>
        <taxon>Sphingobacterium</taxon>
    </lineage>
</organism>
<evidence type="ECO:0000313" key="8">
    <source>
        <dbReference type="Proteomes" id="UP000309872"/>
    </source>
</evidence>
<comment type="subcellular location">
    <subcellularLocation>
        <location evidence="1">Endomembrane system</location>
        <topology evidence="1">Multi-pass membrane protein</topology>
    </subcellularLocation>
</comment>
<protein>
    <recommendedName>
        <fullName evidence="6">HTTM-like domain-containing protein</fullName>
    </recommendedName>
</protein>
<evidence type="ECO:0000256" key="1">
    <source>
        <dbReference type="ARBA" id="ARBA00004127"/>
    </source>
</evidence>
<dbReference type="InterPro" id="IPR011020">
    <property type="entry name" value="HTTM-like"/>
</dbReference>
<keyword evidence="4 5" id="KW-0472">Membrane</keyword>